<dbReference type="PROSITE" id="PS51257">
    <property type="entry name" value="PROKAR_LIPOPROTEIN"/>
    <property type="match status" value="1"/>
</dbReference>
<proteinExistence type="predicted"/>
<feature type="region of interest" description="Disordered" evidence="1">
    <location>
        <begin position="26"/>
        <end position="51"/>
    </location>
</feature>
<organism evidence="2">
    <name type="scientific">Desertifilum tharense IPPAS B-1220</name>
    <dbReference type="NCBI Taxonomy" id="1781255"/>
    <lineage>
        <taxon>Bacteria</taxon>
        <taxon>Bacillati</taxon>
        <taxon>Cyanobacteriota</taxon>
        <taxon>Cyanophyceae</taxon>
        <taxon>Desertifilales</taxon>
        <taxon>Desertifilaceae</taxon>
        <taxon>Desertifilum</taxon>
    </lineage>
</organism>
<dbReference type="RefSeq" id="WP_069969689.1">
    <property type="nucleotide sequence ID" value="NZ_CM124774.1"/>
</dbReference>
<comment type="caution">
    <text evidence="2">The sequence shown here is derived from an EMBL/GenBank/DDBJ whole genome shotgun (WGS) entry which is preliminary data.</text>
</comment>
<accession>A0A1E5QDP5</accession>
<reference evidence="2" key="1">
    <citation type="submission" date="2016-09" db="EMBL/GenBank/DDBJ databases">
        <title>Draft genome of thermotolerant cyanobacterium Desertifilum sp. strain IPPAS B-1220.</title>
        <authorList>
            <person name="Sinetova M.A."/>
            <person name="Bolakhan K."/>
            <person name="Zayadan B.K."/>
            <person name="Mironov K.S."/>
            <person name="Ustinova V."/>
            <person name="Kupriyanova E.V."/>
            <person name="Sidorov R.A."/>
            <person name="Skrypnik A.N."/>
            <person name="Gogoleva N.E."/>
            <person name="Gogolev Y.V."/>
            <person name="Los D.A."/>
        </authorList>
    </citation>
    <scope>NUCLEOTIDE SEQUENCE [LARGE SCALE GENOMIC DNA]</scope>
    <source>
        <strain evidence="2">IPPAS B-1220</strain>
    </source>
</reference>
<evidence type="ECO:0000256" key="1">
    <source>
        <dbReference type="SAM" id="MobiDB-lite"/>
    </source>
</evidence>
<dbReference type="EMBL" id="MJGC01000117">
    <property type="protein sequence ID" value="OEJ72704.1"/>
    <property type="molecule type" value="Genomic_DNA"/>
</dbReference>
<name>A0A1E5QDP5_9CYAN</name>
<sequence>MKLNYQTLGAVFSVLLIASCSGISTPDNITQSPGPTEEITTDRTPKPSEETLITPSQIGSVRLGMTFGELKQQYPQATYRVTPLPDIPVAIAFTQSNEDLFYFVTNAPLSNELPPDNAAIELILTNHSRYSTASGIKPGSSLAEATQAYGDVNLYFSPDAEYAEFQQHPETADAVMGFWVQGQQGQAAGEYQWINKQAAHCESAPSGYCETTTFDPNAKIAFISIANKTEIAN</sequence>
<evidence type="ECO:0000313" key="2">
    <source>
        <dbReference type="EMBL" id="OEJ72704.1"/>
    </source>
</evidence>
<dbReference type="OrthoDB" id="7618497at2"/>
<protein>
    <submittedName>
        <fullName evidence="2">Uncharacterized protein</fullName>
    </submittedName>
</protein>
<feature type="compositionally biased region" description="Basic and acidic residues" evidence="1">
    <location>
        <begin position="40"/>
        <end position="49"/>
    </location>
</feature>
<gene>
    <name evidence="2" type="ORF">BH720_23630</name>
</gene>
<dbReference type="AlphaFoldDB" id="A0A1E5QDP5"/>